<gene>
    <name evidence="13" type="ORF">PhCBS80983_g02806</name>
</gene>
<evidence type="ECO:0000313" key="14">
    <source>
        <dbReference type="Proteomes" id="UP000318582"/>
    </source>
</evidence>
<comment type="subunit">
    <text evidence="10">Interacts with G-actin; ADP-actin form.</text>
</comment>
<comment type="similarity">
    <text evidence="3">Belongs to the actin-binding proteins ADF family. Twinfilin subfamily.</text>
</comment>
<dbReference type="CDD" id="cd00392">
    <property type="entry name" value="Ribosomal_L13"/>
    <property type="match status" value="1"/>
</dbReference>
<feature type="domain" description="ADF-H" evidence="12">
    <location>
        <begin position="5"/>
        <end position="140"/>
    </location>
</feature>
<evidence type="ECO:0000259" key="12">
    <source>
        <dbReference type="PROSITE" id="PS51263"/>
    </source>
</evidence>
<dbReference type="GO" id="GO:0006412">
    <property type="term" value="P:translation"/>
    <property type="evidence" value="ECO:0007669"/>
    <property type="project" value="InterPro"/>
</dbReference>
<evidence type="ECO:0000313" key="13">
    <source>
        <dbReference type="EMBL" id="TPX59004.1"/>
    </source>
</evidence>
<evidence type="ECO:0000256" key="1">
    <source>
        <dbReference type="ARBA" id="ARBA00004245"/>
    </source>
</evidence>
<organism evidence="13 14">
    <name type="scientific">Powellomyces hirtus</name>
    <dbReference type="NCBI Taxonomy" id="109895"/>
    <lineage>
        <taxon>Eukaryota</taxon>
        <taxon>Fungi</taxon>
        <taxon>Fungi incertae sedis</taxon>
        <taxon>Chytridiomycota</taxon>
        <taxon>Chytridiomycota incertae sedis</taxon>
        <taxon>Chytridiomycetes</taxon>
        <taxon>Spizellomycetales</taxon>
        <taxon>Powellomycetaceae</taxon>
        <taxon>Powellomyces</taxon>
    </lineage>
</organism>
<keyword evidence="5" id="KW-0677">Repeat</keyword>
<dbReference type="Gene3D" id="3.40.20.10">
    <property type="entry name" value="Severin"/>
    <property type="match status" value="2"/>
</dbReference>
<comment type="similarity">
    <text evidence="2 11">Belongs to the universal ribosomal protein uL13 family.</text>
</comment>
<keyword evidence="4" id="KW-0963">Cytoplasm</keyword>
<dbReference type="EMBL" id="QEAQ01000030">
    <property type="protein sequence ID" value="TPX59004.1"/>
    <property type="molecule type" value="Genomic_DNA"/>
</dbReference>
<evidence type="ECO:0000256" key="3">
    <source>
        <dbReference type="ARBA" id="ARBA00009557"/>
    </source>
</evidence>
<reference evidence="13 14" key="1">
    <citation type="journal article" date="2019" name="Sci. Rep.">
        <title>Comparative genomics of chytrid fungi reveal insights into the obligate biotrophic and pathogenic lifestyle of Synchytrium endobioticum.</title>
        <authorList>
            <person name="van de Vossenberg B.T.L.H."/>
            <person name="Warris S."/>
            <person name="Nguyen H.D.T."/>
            <person name="van Gent-Pelzer M.P.E."/>
            <person name="Joly D.L."/>
            <person name="van de Geest H.C."/>
            <person name="Bonants P.J.M."/>
            <person name="Smith D.S."/>
            <person name="Levesque C.A."/>
            <person name="van der Lee T.A.J."/>
        </authorList>
    </citation>
    <scope>NUCLEOTIDE SEQUENCE [LARGE SCALE GENOMIC DNA]</scope>
    <source>
        <strain evidence="13 14">CBS 809.83</strain>
    </source>
</reference>
<dbReference type="GO" id="GO:0003785">
    <property type="term" value="F:actin monomer binding"/>
    <property type="evidence" value="ECO:0007669"/>
    <property type="project" value="TreeGrafter"/>
</dbReference>
<protein>
    <recommendedName>
        <fullName evidence="12">ADF-H domain-containing protein</fullName>
    </recommendedName>
</protein>
<dbReference type="Proteomes" id="UP000318582">
    <property type="component" value="Unassembled WGS sequence"/>
</dbReference>
<dbReference type="SMART" id="SM00102">
    <property type="entry name" value="ADF"/>
    <property type="match status" value="2"/>
</dbReference>
<comment type="subcellular location">
    <subcellularLocation>
        <location evidence="1">Cytoplasm</location>
        <location evidence="1">Cytoskeleton</location>
    </subcellularLocation>
</comment>
<evidence type="ECO:0000256" key="5">
    <source>
        <dbReference type="ARBA" id="ARBA00022737"/>
    </source>
</evidence>
<dbReference type="Pfam" id="PF00572">
    <property type="entry name" value="Ribosomal_L13"/>
    <property type="match status" value="1"/>
</dbReference>
<evidence type="ECO:0000256" key="10">
    <source>
        <dbReference type="ARBA" id="ARBA00038532"/>
    </source>
</evidence>
<dbReference type="FunFam" id="3.90.1180.10:FF:000002">
    <property type="entry name" value="60S ribosomal protein L16"/>
    <property type="match status" value="1"/>
</dbReference>
<evidence type="ECO:0000256" key="7">
    <source>
        <dbReference type="ARBA" id="ARBA00023203"/>
    </source>
</evidence>
<name>A0A507E574_9FUNG</name>
<dbReference type="Gene3D" id="6.10.250.3250">
    <property type="match status" value="1"/>
</dbReference>
<dbReference type="InterPro" id="IPR005755">
    <property type="entry name" value="Ribosomal_uL13_euk/arc"/>
</dbReference>
<evidence type="ECO:0000256" key="6">
    <source>
        <dbReference type="ARBA" id="ARBA00022980"/>
    </source>
</evidence>
<dbReference type="Gene3D" id="3.90.1180.10">
    <property type="entry name" value="Ribosomal protein L13"/>
    <property type="match status" value="1"/>
</dbReference>
<dbReference type="FunFam" id="6.10.250.3250:FF:000001">
    <property type="entry name" value="60S ribosomal protein L13a"/>
    <property type="match status" value="1"/>
</dbReference>
<accession>A0A507E574</accession>
<dbReference type="GO" id="GO:0003735">
    <property type="term" value="F:structural constituent of ribosome"/>
    <property type="evidence" value="ECO:0007669"/>
    <property type="project" value="InterPro"/>
</dbReference>
<sequence length="516" mass="57954">MSHQSGIRASPELLSTFSVASNDQDHRAFKVIIEDEVLLIAESLKTGGSWEEDFPRISEWMKPTEPCIILYRHDSTSTVGSYDWILLQYVPDAAKVREKMLLASSKATLLKDLGDPKFVNTLYGTIPADLSLDGYRKHLVHKEAEAPLTEREQEAQIMKANESTADIGSTSRQTHAARVGCPFTREATAALEKLKAGHVNAVALNIDVQSEVVGLIGSGEQGLSDLPTLVESGVPRFVFFNHERSLVFVYVCPPSSKIRERMMYSSFRNSLVISIEKEMGMAIAKKLEVDSVDELDEAELAQETSANGTPELTKKTFARPEVVIDGKGHLLGRLASIVAKQLLNGQKIVIVRAEEINITGPFFRNKLKYMAFLRKRCVVNPKRGVFHFRAPSRIFWRTVRGMVPHKTPRGAAALERLRVFEGVPPPFDKKKRLVVPAALRVLRLSPGRKYTVLKRISSEFGWKYQDVVERLEEKRKTKSHAYYEKKKALLRIRTQAAKKVETELATVTKQLATYGH</sequence>
<dbReference type="GO" id="GO:0005884">
    <property type="term" value="C:actin filament"/>
    <property type="evidence" value="ECO:0007669"/>
    <property type="project" value="TreeGrafter"/>
</dbReference>
<evidence type="ECO:0000256" key="9">
    <source>
        <dbReference type="ARBA" id="ARBA00023274"/>
    </source>
</evidence>
<proteinExistence type="inferred from homology"/>
<dbReference type="InterPro" id="IPR029006">
    <property type="entry name" value="ADF-H/Gelsolin-like_dom_sf"/>
</dbReference>
<dbReference type="HAMAP" id="MF_01366">
    <property type="entry name" value="Ribosomal_uL13"/>
    <property type="match status" value="1"/>
</dbReference>
<dbReference type="InterPro" id="IPR005822">
    <property type="entry name" value="Ribosomal_uL13"/>
</dbReference>
<evidence type="ECO:0000256" key="11">
    <source>
        <dbReference type="RuleBase" id="RU003877"/>
    </source>
</evidence>
<dbReference type="CDD" id="cd11284">
    <property type="entry name" value="ADF_Twf-C_like"/>
    <property type="match status" value="1"/>
</dbReference>
<dbReference type="GO" id="GO:0030042">
    <property type="term" value="P:actin filament depolymerization"/>
    <property type="evidence" value="ECO:0007669"/>
    <property type="project" value="TreeGrafter"/>
</dbReference>
<dbReference type="NCBIfam" id="TIGR01077">
    <property type="entry name" value="L13_A_E"/>
    <property type="match status" value="1"/>
</dbReference>
<keyword evidence="9 11" id="KW-0687">Ribonucleoprotein</keyword>
<dbReference type="PANTHER" id="PTHR13759">
    <property type="entry name" value="TWINFILIN"/>
    <property type="match status" value="1"/>
</dbReference>
<evidence type="ECO:0000256" key="2">
    <source>
        <dbReference type="ARBA" id="ARBA00006227"/>
    </source>
</evidence>
<keyword evidence="8" id="KW-0206">Cytoskeleton</keyword>
<dbReference type="GO" id="GO:0005737">
    <property type="term" value="C:cytoplasm"/>
    <property type="evidence" value="ECO:0007669"/>
    <property type="project" value="TreeGrafter"/>
</dbReference>
<keyword evidence="14" id="KW-1185">Reference proteome</keyword>
<dbReference type="InterPro" id="IPR023563">
    <property type="entry name" value="Ribosomal_uL13_CS"/>
</dbReference>
<dbReference type="SUPFAM" id="SSF52161">
    <property type="entry name" value="Ribosomal protein L13"/>
    <property type="match status" value="1"/>
</dbReference>
<evidence type="ECO:0000256" key="4">
    <source>
        <dbReference type="ARBA" id="ARBA00022490"/>
    </source>
</evidence>
<keyword evidence="7" id="KW-0009">Actin-binding</keyword>
<dbReference type="PROSITE" id="PS51263">
    <property type="entry name" value="ADF_H"/>
    <property type="match status" value="2"/>
</dbReference>
<dbReference type="PROSITE" id="PS00783">
    <property type="entry name" value="RIBOSOMAL_L13"/>
    <property type="match status" value="1"/>
</dbReference>
<keyword evidence="6 11" id="KW-0689">Ribosomal protein</keyword>
<dbReference type="GO" id="GO:0015934">
    <property type="term" value="C:large ribosomal subunit"/>
    <property type="evidence" value="ECO:0007669"/>
    <property type="project" value="InterPro"/>
</dbReference>
<feature type="domain" description="ADF-H" evidence="12">
    <location>
        <begin position="176"/>
        <end position="305"/>
    </location>
</feature>
<dbReference type="GO" id="GO:0051016">
    <property type="term" value="P:barbed-end actin filament capping"/>
    <property type="evidence" value="ECO:0007669"/>
    <property type="project" value="TreeGrafter"/>
</dbReference>
<evidence type="ECO:0000256" key="8">
    <source>
        <dbReference type="ARBA" id="ARBA00023212"/>
    </source>
</evidence>
<dbReference type="FunFam" id="3.40.20.10:FF:000042">
    <property type="entry name" value="Actin depolymerizing protein"/>
    <property type="match status" value="1"/>
</dbReference>
<dbReference type="AlphaFoldDB" id="A0A507E574"/>
<dbReference type="InterPro" id="IPR002108">
    <property type="entry name" value="ADF-H"/>
</dbReference>
<dbReference type="PANTHER" id="PTHR13759:SF1">
    <property type="entry name" value="TWINFILIN"/>
    <property type="match status" value="1"/>
</dbReference>
<dbReference type="Pfam" id="PF00241">
    <property type="entry name" value="Cofilin_ADF"/>
    <property type="match status" value="2"/>
</dbReference>
<dbReference type="STRING" id="109895.A0A507E574"/>
<dbReference type="InterPro" id="IPR036899">
    <property type="entry name" value="Ribosomal_uL13_sf"/>
</dbReference>
<dbReference type="InterPro" id="IPR028458">
    <property type="entry name" value="Twinfilin"/>
</dbReference>
<dbReference type="SUPFAM" id="SSF55753">
    <property type="entry name" value="Actin depolymerizing proteins"/>
    <property type="match status" value="2"/>
</dbReference>
<comment type="caution">
    <text evidence="13">The sequence shown here is derived from an EMBL/GenBank/DDBJ whole genome shotgun (WGS) entry which is preliminary data.</text>
</comment>
<dbReference type="GO" id="GO:0051015">
    <property type="term" value="F:actin filament binding"/>
    <property type="evidence" value="ECO:0007669"/>
    <property type="project" value="TreeGrafter"/>
</dbReference>
<dbReference type="CDD" id="cd11285">
    <property type="entry name" value="ADF_Twf-N_like"/>
    <property type="match status" value="1"/>
</dbReference>